<dbReference type="PROSITE" id="PS50002">
    <property type="entry name" value="SH3"/>
    <property type="match status" value="1"/>
</dbReference>
<dbReference type="Proteomes" id="UP000250918">
    <property type="component" value="Unassembled WGS sequence"/>
</dbReference>
<evidence type="ECO:0000256" key="1">
    <source>
        <dbReference type="ARBA" id="ARBA00022443"/>
    </source>
</evidence>
<protein>
    <recommendedName>
        <fullName evidence="2">SH3 domain-containing protein</fullName>
    </recommendedName>
</protein>
<evidence type="ECO:0000259" key="2">
    <source>
        <dbReference type="PROSITE" id="PS50002"/>
    </source>
</evidence>
<dbReference type="SUPFAM" id="SSF50044">
    <property type="entry name" value="SH3-domain"/>
    <property type="match status" value="2"/>
</dbReference>
<gene>
    <name evidence="3" type="ORF">C3F09_06760</name>
</gene>
<dbReference type="EMBL" id="PQAP01000087">
    <property type="protein sequence ID" value="PWB72375.1"/>
    <property type="molecule type" value="Genomic_DNA"/>
</dbReference>
<dbReference type="InterPro" id="IPR001452">
    <property type="entry name" value="SH3_domain"/>
</dbReference>
<dbReference type="AlphaFoldDB" id="A0A855X6X8"/>
<sequence>MPIRHHAAIPSLVIAPHIPKFTQFMKVKAGEIVTVGKEDDEYPGWLWCTDSRGLSNWVPKEFLKMVDASKPQGLRPTNESISNASIDAAPSAVEGRAELLVDYDATELTVQVGESVTVYGEQSGWLWCLTASGKWGWIPKECVAR</sequence>
<organism evidence="3 4">
    <name type="scientific">candidate division GN15 bacterium</name>
    <dbReference type="NCBI Taxonomy" id="2072418"/>
    <lineage>
        <taxon>Bacteria</taxon>
        <taxon>candidate division GN15</taxon>
    </lineage>
</organism>
<feature type="domain" description="SH3" evidence="2">
    <location>
        <begin position="92"/>
        <end position="145"/>
    </location>
</feature>
<comment type="caution">
    <text evidence="3">The sequence shown here is derived from an EMBL/GenBank/DDBJ whole genome shotgun (WGS) entry which is preliminary data.</text>
</comment>
<proteinExistence type="predicted"/>
<reference evidence="3 4" key="1">
    <citation type="journal article" date="2018" name="ISME J.">
        <title>A methanotrophic archaeon couples anaerobic oxidation of methane to Fe(III) reduction.</title>
        <authorList>
            <person name="Cai C."/>
            <person name="Leu A.O."/>
            <person name="Xie G.J."/>
            <person name="Guo J."/>
            <person name="Feng Y."/>
            <person name="Zhao J.X."/>
            <person name="Tyson G.W."/>
            <person name="Yuan Z."/>
            <person name="Hu S."/>
        </authorList>
    </citation>
    <scope>NUCLEOTIDE SEQUENCE [LARGE SCALE GENOMIC DNA]</scope>
    <source>
        <strain evidence="3">FeB_12</strain>
    </source>
</reference>
<evidence type="ECO:0000313" key="4">
    <source>
        <dbReference type="Proteomes" id="UP000250918"/>
    </source>
</evidence>
<evidence type="ECO:0000313" key="3">
    <source>
        <dbReference type="EMBL" id="PWB72375.1"/>
    </source>
</evidence>
<dbReference type="Pfam" id="PF07653">
    <property type="entry name" value="SH3_2"/>
    <property type="match status" value="1"/>
</dbReference>
<dbReference type="SMART" id="SM00326">
    <property type="entry name" value="SH3"/>
    <property type="match status" value="2"/>
</dbReference>
<dbReference type="InterPro" id="IPR036028">
    <property type="entry name" value="SH3-like_dom_sf"/>
</dbReference>
<dbReference type="CDD" id="cd00174">
    <property type="entry name" value="SH3"/>
    <property type="match status" value="1"/>
</dbReference>
<name>A0A855X6X8_9BACT</name>
<accession>A0A855X6X8</accession>
<dbReference type="Gene3D" id="2.30.30.40">
    <property type="entry name" value="SH3 Domains"/>
    <property type="match status" value="2"/>
</dbReference>
<keyword evidence="1" id="KW-0728">SH3 domain</keyword>